<protein>
    <submittedName>
        <fullName evidence="1">Uncharacterized protein</fullName>
    </submittedName>
</protein>
<organism evidence="1 2">
    <name type="scientific">Skermanella stibiiresistens SB22</name>
    <dbReference type="NCBI Taxonomy" id="1385369"/>
    <lineage>
        <taxon>Bacteria</taxon>
        <taxon>Pseudomonadati</taxon>
        <taxon>Pseudomonadota</taxon>
        <taxon>Alphaproteobacteria</taxon>
        <taxon>Rhodospirillales</taxon>
        <taxon>Azospirillaceae</taxon>
        <taxon>Skermanella</taxon>
    </lineage>
</organism>
<dbReference type="EMBL" id="AVFL01000052">
    <property type="protein sequence ID" value="EWY36108.1"/>
    <property type="molecule type" value="Genomic_DNA"/>
</dbReference>
<reference evidence="1 2" key="1">
    <citation type="submission" date="2013-08" db="EMBL/GenBank/DDBJ databases">
        <title>The genome sequence of Skermanella stibiiresistens.</title>
        <authorList>
            <person name="Zhu W."/>
            <person name="Wang G."/>
        </authorList>
    </citation>
    <scope>NUCLEOTIDE SEQUENCE [LARGE SCALE GENOMIC DNA]</scope>
    <source>
        <strain evidence="1 2">SB22</strain>
    </source>
</reference>
<proteinExistence type="predicted"/>
<evidence type="ECO:0000313" key="1">
    <source>
        <dbReference type="EMBL" id="EWY36108.1"/>
    </source>
</evidence>
<comment type="caution">
    <text evidence="1">The sequence shown here is derived from an EMBL/GenBank/DDBJ whole genome shotgun (WGS) entry which is preliminary data.</text>
</comment>
<dbReference type="RefSeq" id="WP_157619721.1">
    <property type="nucleotide sequence ID" value="NZ_AVFL01000052.1"/>
</dbReference>
<dbReference type="AlphaFoldDB" id="W9GXB9"/>
<accession>W9GXB9</accession>
<dbReference type="STRING" id="1385369.N825_29575"/>
<gene>
    <name evidence="1" type="ORF">N825_29575</name>
</gene>
<dbReference type="GO" id="GO:0006355">
    <property type="term" value="P:regulation of DNA-templated transcription"/>
    <property type="evidence" value="ECO:0007669"/>
    <property type="project" value="InterPro"/>
</dbReference>
<evidence type="ECO:0000313" key="2">
    <source>
        <dbReference type="Proteomes" id="UP000019486"/>
    </source>
</evidence>
<dbReference type="Proteomes" id="UP000019486">
    <property type="component" value="Unassembled WGS sequence"/>
</dbReference>
<name>W9GXB9_9PROT</name>
<keyword evidence="2" id="KW-1185">Reference proteome</keyword>
<sequence>MPDTTVTVRPDLAAELDKLAASTEHSRAE</sequence>